<name>A0ABN6N390_9BACT</name>
<evidence type="ECO:0000256" key="7">
    <source>
        <dbReference type="ARBA" id="ARBA00031044"/>
    </source>
</evidence>
<dbReference type="Proteomes" id="UP001162734">
    <property type="component" value="Chromosome"/>
</dbReference>
<dbReference type="InterPro" id="IPR036866">
    <property type="entry name" value="RibonucZ/Hydroxyglut_hydro"/>
</dbReference>
<accession>A0ABN6N390</accession>
<evidence type="ECO:0000259" key="8">
    <source>
        <dbReference type="SMART" id="SM00849"/>
    </source>
</evidence>
<dbReference type="RefSeq" id="WP_248344160.1">
    <property type="nucleotide sequence ID" value="NZ_AP025592.1"/>
</dbReference>
<evidence type="ECO:0000313" key="10">
    <source>
        <dbReference type="Proteomes" id="UP001162734"/>
    </source>
</evidence>
<proteinExistence type="predicted"/>
<dbReference type="SMART" id="SM00849">
    <property type="entry name" value="Lactamase_B"/>
    <property type="match status" value="1"/>
</dbReference>
<dbReference type="InterPro" id="IPR050110">
    <property type="entry name" value="Glyoxalase_II_hydrolase"/>
</dbReference>
<keyword evidence="6" id="KW-0862">Zinc</keyword>
<evidence type="ECO:0000256" key="6">
    <source>
        <dbReference type="ARBA" id="ARBA00022833"/>
    </source>
</evidence>
<evidence type="ECO:0000256" key="4">
    <source>
        <dbReference type="ARBA" id="ARBA00022723"/>
    </source>
</evidence>
<dbReference type="GO" id="GO:0016787">
    <property type="term" value="F:hydrolase activity"/>
    <property type="evidence" value="ECO:0007669"/>
    <property type="project" value="UniProtKB-KW"/>
</dbReference>
<dbReference type="EC" id="3.1.2.6" evidence="3"/>
<feature type="domain" description="Metallo-beta-lactamase" evidence="8">
    <location>
        <begin position="11"/>
        <end position="169"/>
    </location>
</feature>
<reference evidence="10" key="1">
    <citation type="journal article" date="2022" name="Int. J. Syst. Evol. Microbiol.">
        <title>Anaeromyxobacter oryzae sp. nov., Anaeromyxobacter diazotrophicus sp. nov. and Anaeromyxobacter paludicola sp. nov., isolated from paddy soils.</title>
        <authorList>
            <person name="Itoh H."/>
            <person name="Xu Z."/>
            <person name="Mise K."/>
            <person name="Masuda Y."/>
            <person name="Ushijima N."/>
            <person name="Hayakawa C."/>
            <person name="Shiratori Y."/>
            <person name="Senoo K."/>
        </authorList>
    </citation>
    <scope>NUCLEOTIDE SEQUENCE [LARGE SCALE GENOMIC DNA]</scope>
    <source>
        <strain evidence="10">Red630</strain>
    </source>
</reference>
<dbReference type="PROSITE" id="PS00743">
    <property type="entry name" value="BETA_LACTAMASE_B_1"/>
    <property type="match status" value="1"/>
</dbReference>
<dbReference type="PANTHER" id="PTHR43705:SF1">
    <property type="entry name" value="HYDROXYACYLGLUTATHIONE HYDROLASE GLOB"/>
    <property type="match status" value="1"/>
</dbReference>
<comment type="cofactor">
    <cofactor evidence="1">
        <name>Zn(2+)</name>
        <dbReference type="ChEBI" id="CHEBI:29105"/>
    </cofactor>
</comment>
<dbReference type="CDD" id="cd06262">
    <property type="entry name" value="metallo-hydrolase-like_MBL-fold"/>
    <property type="match status" value="1"/>
</dbReference>
<dbReference type="InterPro" id="IPR001279">
    <property type="entry name" value="Metallo-B-lactamas"/>
</dbReference>
<protein>
    <recommendedName>
        <fullName evidence="3">hydroxyacylglutathione hydrolase</fullName>
        <ecNumber evidence="3">3.1.2.6</ecNumber>
    </recommendedName>
    <alternativeName>
        <fullName evidence="7">Glyoxalase II</fullName>
    </alternativeName>
</protein>
<dbReference type="EMBL" id="AP025592">
    <property type="protein sequence ID" value="BDG07426.1"/>
    <property type="molecule type" value="Genomic_DNA"/>
</dbReference>
<gene>
    <name evidence="9" type="primary">gloB</name>
    <name evidence="9" type="ORF">AMPC_05390</name>
</gene>
<keyword evidence="5 9" id="KW-0378">Hydrolase</keyword>
<dbReference type="PANTHER" id="PTHR43705">
    <property type="entry name" value="HYDROXYACYLGLUTATHIONE HYDROLASE"/>
    <property type="match status" value="1"/>
</dbReference>
<dbReference type="Gene3D" id="3.60.15.10">
    <property type="entry name" value="Ribonuclease Z/Hydroxyacylglutathione hydrolase-like"/>
    <property type="match status" value="1"/>
</dbReference>
<evidence type="ECO:0000313" key="9">
    <source>
        <dbReference type="EMBL" id="BDG07426.1"/>
    </source>
</evidence>
<sequence length="256" mass="26854">MTFLRRRYARDNWAYLLAEGPDAVLVDPGDLAAGLWLAEQGRAAGAEVRAILHTHGHADHSGGSAALRERLGAPVVAHAADAAWFAPDRDLAGEGELRFGALALEVVAAPGHTPGSVLFRAGRRLLTGDTLFRGGSGNCRHGGDPRRLARTFLEVLPALDGGLEVHPGHDYAELNLPFVLALEPGNAAARAALEAARAAHARGEDPAPASLAAERAVNPFLRATDPAVADALAARGARPAPGEEVFLALRRLKDAW</sequence>
<organism evidence="9 10">
    <name type="scientific">Anaeromyxobacter paludicola</name>
    <dbReference type="NCBI Taxonomy" id="2918171"/>
    <lineage>
        <taxon>Bacteria</taxon>
        <taxon>Pseudomonadati</taxon>
        <taxon>Myxococcota</taxon>
        <taxon>Myxococcia</taxon>
        <taxon>Myxococcales</taxon>
        <taxon>Cystobacterineae</taxon>
        <taxon>Anaeromyxobacteraceae</taxon>
        <taxon>Anaeromyxobacter</taxon>
    </lineage>
</organism>
<evidence type="ECO:0000256" key="1">
    <source>
        <dbReference type="ARBA" id="ARBA00001947"/>
    </source>
</evidence>
<keyword evidence="10" id="KW-1185">Reference proteome</keyword>
<keyword evidence="4" id="KW-0479">Metal-binding</keyword>
<dbReference type="Pfam" id="PF00753">
    <property type="entry name" value="Lactamase_B"/>
    <property type="match status" value="1"/>
</dbReference>
<evidence type="ECO:0000256" key="2">
    <source>
        <dbReference type="ARBA" id="ARBA00004963"/>
    </source>
</evidence>
<evidence type="ECO:0000256" key="5">
    <source>
        <dbReference type="ARBA" id="ARBA00022801"/>
    </source>
</evidence>
<dbReference type="SUPFAM" id="SSF56281">
    <property type="entry name" value="Metallo-hydrolase/oxidoreductase"/>
    <property type="match status" value="1"/>
</dbReference>
<comment type="pathway">
    <text evidence="2">Secondary metabolite metabolism; methylglyoxal degradation; (R)-lactate from methylglyoxal: step 2/2.</text>
</comment>
<dbReference type="InterPro" id="IPR001018">
    <property type="entry name" value="Beta-lactamase_class-B_CS"/>
</dbReference>
<dbReference type="Pfam" id="PF16123">
    <property type="entry name" value="HAGH_C"/>
    <property type="match status" value="1"/>
</dbReference>
<dbReference type="InterPro" id="IPR032282">
    <property type="entry name" value="HAGH_C"/>
</dbReference>
<evidence type="ECO:0000256" key="3">
    <source>
        <dbReference type="ARBA" id="ARBA00011917"/>
    </source>
</evidence>